<gene>
    <name evidence="1" type="ORF">DES53_101425</name>
</gene>
<keyword evidence="2" id="KW-1185">Reference proteome</keyword>
<evidence type="ECO:0000313" key="2">
    <source>
        <dbReference type="Proteomes" id="UP000253426"/>
    </source>
</evidence>
<sequence>MTIASEPLHFQGIPVNKLNRDPELCRLFVSEARRFLAKQPEIQHSWSVDDDEDHAILEIQGKGDAGFDITVHIDSDAIILWGEGWHEHYSVTEPKKDFVAGMLGLIRDMLSPSMRIRERRSNGTPYKWTLENFEEGTWGVENTCALVFWNWFGTKTEAFYSNEVLPARTQAGV</sequence>
<protein>
    <submittedName>
        <fullName evidence="1">Uncharacterized protein</fullName>
    </submittedName>
</protein>
<dbReference type="Proteomes" id="UP000253426">
    <property type="component" value="Unassembled WGS sequence"/>
</dbReference>
<dbReference type="AlphaFoldDB" id="A0A366HWF7"/>
<accession>A0A366HWF7</accession>
<comment type="caution">
    <text evidence="1">The sequence shown here is derived from an EMBL/GenBank/DDBJ whole genome shotgun (WGS) entry which is preliminary data.</text>
</comment>
<organism evidence="1 2">
    <name type="scientific">Roseimicrobium gellanilyticum</name>
    <dbReference type="NCBI Taxonomy" id="748857"/>
    <lineage>
        <taxon>Bacteria</taxon>
        <taxon>Pseudomonadati</taxon>
        <taxon>Verrucomicrobiota</taxon>
        <taxon>Verrucomicrobiia</taxon>
        <taxon>Verrucomicrobiales</taxon>
        <taxon>Verrucomicrobiaceae</taxon>
        <taxon>Roseimicrobium</taxon>
    </lineage>
</organism>
<evidence type="ECO:0000313" key="1">
    <source>
        <dbReference type="EMBL" id="RBP47628.1"/>
    </source>
</evidence>
<name>A0A366HWF7_9BACT</name>
<reference evidence="1 2" key="1">
    <citation type="submission" date="2018-06" db="EMBL/GenBank/DDBJ databases">
        <title>Genomic Encyclopedia of Type Strains, Phase IV (KMG-IV): sequencing the most valuable type-strain genomes for metagenomic binning, comparative biology and taxonomic classification.</title>
        <authorList>
            <person name="Goeker M."/>
        </authorList>
    </citation>
    <scope>NUCLEOTIDE SEQUENCE [LARGE SCALE GENOMIC DNA]</scope>
    <source>
        <strain evidence="1 2">DSM 25532</strain>
    </source>
</reference>
<dbReference type="EMBL" id="QNRR01000001">
    <property type="protein sequence ID" value="RBP47628.1"/>
    <property type="molecule type" value="Genomic_DNA"/>
</dbReference>
<proteinExistence type="predicted"/>